<name>A0A3B0SU68_9ZZZZ</name>
<feature type="transmembrane region" description="Helical" evidence="2">
    <location>
        <begin position="16"/>
        <end position="35"/>
    </location>
</feature>
<proteinExistence type="predicted"/>
<dbReference type="AlphaFoldDB" id="A0A3B0SU68"/>
<feature type="region of interest" description="Disordered" evidence="1">
    <location>
        <begin position="141"/>
        <end position="169"/>
    </location>
</feature>
<evidence type="ECO:0000256" key="2">
    <source>
        <dbReference type="SAM" id="Phobius"/>
    </source>
</evidence>
<sequence>MAQDTRRGILTGMRTSSFLFLLFVAMPIAEIALFLRVSESVGWGSTILFVIMTALIGAALVSRQSRGAWRKVQATFAQGEIPTKEITHGGMILVSGALLVTPGFITDTIGFLLLVPGVREVLRRLGARMLKDRFEVRTIGGPFAQPGNPFGGVRPEDESDGGPPDVIDL</sequence>
<dbReference type="EMBL" id="UOEK01000178">
    <property type="protein sequence ID" value="VAW00034.1"/>
    <property type="molecule type" value="Genomic_DNA"/>
</dbReference>
<protein>
    <submittedName>
        <fullName evidence="3">FxsA protein</fullName>
    </submittedName>
</protein>
<evidence type="ECO:0000313" key="3">
    <source>
        <dbReference type="EMBL" id="VAW00034.1"/>
    </source>
</evidence>
<reference evidence="3" key="1">
    <citation type="submission" date="2018-06" db="EMBL/GenBank/DDBJ databases">
        <authorList>
            <person name="Zhirakovskaya E."/>
        </authorList>
    </citation>
    <scope>NUCLEOTIDE SEQUENCE</scope>
</reference>
<keyword evidence="2" id="KW-0812">Transmembrane</keyword>
<organism evidence="3">
    <name type="scientific">hydrothermal vent metagenome</name>
    <dbReference type="NCBI Taxonomy" id="652676"/>
    <lineage>
        <taxon>unclassified sequences</taxon>
        <taxon>metagenomes</taxon>
        <taxon>ecological metagenomes</taxon>
    </lineage>
</organism>
<accession>A0A3B0SU68</accession>
<dbReference type="NCBIfam" id="NF008528">
    <property type="entry name" value="PRK11463.1-2"/>
    <property type="match status" value="1"/>
</dbReference>
<keyword evidence="2" id="KW-1133">Transmembrane helix</keyword>
<keyword evidence="2" id="KW-0472">Membrane</keyword>
<dbReference type="PANTHER" id="PTHR35335">
    <property type="entry name" value="UPF0716 PROTEIN FXSA"/>
    <property type="match status" value="1"/>
</dbReference>
<dbReference type="PANTHER" id="PTHR35335:SF1">
    <property type="entry name" value="UPF0716 PROTEIN FXSA"/>
    <property type="match status" value="1"/>
</dbReference>
<gene>
    <name evidence="3" type="ORF">MNBD_ACTINO02-2244</name>
</gene>
<evidence type="ECO:0000256" key="1">
    <source>
        <dbReference type="SAM" id="MobiDB-lite"/>
    </source>
</evidence>
<dbReference type="Pfam" id="PF04186">
    <property type="entry name" value="FxsA"/>
    <property type="match status" value="1"/>
</dbReference>
<feature type="transmembrane region" description="Helical" evidence="2">
    <location>
        <begin position="41"/>
        <end position="61"/>
    </location>
</feature>
<dbReference type="GO" id="GO:0016020">
    <property type="term" value="C:membrane"/>
    <property type="evidence" value="ECO:0007669"/>
    <property type="project" value="InterPro"/>
</dbReference>
<dbReference type="InterPro" id="IPR007313">
    <property type="entry name" value="FxsA"/>
</dbReference>